<dbReference type="EMBL" id="AP022588">
    <property type="protein sequence ID" value="BBY27451.1"/>
    <property type="molecule type" value="Genomic_DNA"/>
</dbReference>
<reference evidence="1 2" key="1">
    <citation type="journal article" date="2019" name="Emerg. Microbes Infect.">
        <title>Comprehensive subspecies identification of 175 nontuberculous mycobacteria species based on 7547 genomic profiles.</title>
        <authorList>
            <person name="Matsumoto Y."/>
            <person name="Kinjo T."/>
            <person name="Motooka D."/>
            <person name="Nabeya D."/>
            <person name="Jung N."/>
            <person name="Uechi K."/>
            <person name="Horii T."/>
            <person name="Iida T."/>
            <person name="Fujita J."/>
            <person name="Nakamura S."/>
        </authorList>
    </citation>
    <scope>NUCLEOTIDE SEQUENCE [LARGE SCALE GENOMIC DNA]</scope>
    <source>
        <strain evidence="1 2">JCM 17899</strain>
    </source>
</reference>
<dbReference type="RefSeq" id="WP_163796325.1">
    <property type="nucleotide sequence ID" value="NZ_AP022588.1"/>
</dbReference>
<dbReference type="KEGG" id="msei:MSEDJ_15470"/>
<protein>
    <recommendedName>
        <fullName evidence="3">Asp/Glu/hydantoin racemase</fullName>
    </recommendedName>
</protein>
<keyword evidence="2" id="KW-1185">Reference proteome</keyword>
<organism evidence="1 2">
    <name type="scientific">Mycolicibacterium sediminis</name>
    <dbReference type="NCBI Taxonomy" id="1286180"/>
    <lineage>
        <taxon>Bacteria</taxon>
        <taxon>Bacillati</taxon>
        <taxon>Actinomycetota</taxon>
        <taxon>Actinomycetes</taxon>
        <taxon>Mycobacteriales</taxon>
        <taxon>Mycobacteriaceae</taxon>
        <taxon>Mycolicibacterium</taxon>
    </lineage>
</organism>
<evidence type="ECO:0008006" key="3">
    <source>
        <dbReference type="Google" id="ProtNLM"/>
    </source>
</evidence>
<accession>A0A7I7QMC3</accession>
<sequence>MTRRVVLLHTVSGLLPVFGELGAKLPADVKVSNIVDESLLADALANGALTAAISRRVVDHVVSAADSGAVAVMATCSSIGPAVELAAQLVDVPVLRVDTPMVDTAIETAKAAAGTERTPRIAVLATAKSTLSPTVDLVRRRAEHASVEVDLDVRLLAEAFTANASGDAARHDAIIAEALQELAASVDAIVLAQASMARAAASVSDEGLRTPTFSSPGLAMSRLADVLVRG</sequence>
<dbReference type="Proteomes" id="UP000467193">
    <property type="component" value="Chromosome"/>
</dbReference>
<dbReference type="AlphaFoldDB" id="A0A7I7QMC3"/>
<evidence type="ECO:0000313" key="2">
    <source>
        <dbReference type="Proteomes" id="UP000467193"/>
    </source>
</evidence>
<dbReference type="InterPro" id="IPR015942">
    <property type="entry name" value="Asp/Glu/hydantoin_racemase"/>
</dbReference>
<dbReference type="GO" id="GO:0047661">
    <property type="term" value="F:amino-acid racemase activity"/>
    <property type="evidence" value="ECO:0007669"/>
    <property type="project" value="InterPro"/>
</dbReference>
<proteinExistence type="predicted"/>
<gene>
    <name evidence="1" type="ORF">MSEDJ_15470</name>
</gene>
<evidence type="ECO:0000313" key="1">
    <source>
        <dbReference type="EMBL" id="BBY27451.1"/>
    </source>
</evidence>
<dbReference type="Pfam" id="PF01177">
    <property type="entry name" value="Asp_Glu_race"/>
    <property type="match status" value="1"/>
</dbReference>
<name>A0A7I7QMC3_9MYCO</name>